<dbReference type="STRING" id="216903.SAMN05444371_1227"/>
<dbReference type="CDD" id="cd00207">
    <property type="entry name" value="fer2"/>
    <property type="match status" value="1"/>
</dbReference>
<dbReference type="Pfam" id="PF00111">
    <property type="entry name" value="Fer2"/>
    <property type="match status" value="1"/>
</dbReference>
<dbReference type="InterPro" id="IPR017927">
    <property type="entry name" value="FAD-bd_FR_type"/>
</dbReference>
<dbReference type="PRINTS" id="PR00406">
    <property type="entry name" value="CYTB5RDTASE"/>
</dbReference>
<dbReference type="GO" id="GO:0050660">
    <property type="term" value="F:flavin adenine dinucleotide binding"/>
    <property type="evidence" value="ECO:0007669"/>
    <property type="project" value="TreeGrafter"/>
</dbReference>
<dbReference type="AlphaFoldDB" id="A0A1M6PPE5"/>
<evidence type="ECO:0000256" key="7">
    <source>
        <dbReference type="ARBA" id="ARBA00023004"/>
    </source>
</evidence>
<organism evidence="11 12">
    <name type="scientific">Epilithonimonas mollis</name>
    <dbReference type="NCBI Taxonomy" id="216903"/>
    <lineage>
        <taxon>Bacteria</taxon>
        <taxon>Pseudomonadati</taxon>
        <taxon>Bacteroidota</taxon>
        <taxon>Flavobacteriia</taxon>
        <taxon>Flavobacteriales</taxon>
        <taxon>Weeksellaceae</taxon>
        <taxon>Chryseobacterium group</taxon>
        <taxon>Epilithonimonas</taxon>
    </lineage>
</organism>
<dbReference type="PANTHER" id="PTHR47354">
    <property type="entry name" value="NADH OXIDOREDUCTASE HCR"/>
    <property type="match status" value="1"/>
</dbReference>
<dbReference type="InterPro" id="IPR008333">
    <property type="entry name" value="Cbr1-like_FAD-bd_dom"/>
</dbReference>
<dbReference type="GO" id="GO:0016491">
    <property type="term" value="F:oxidoreductase activity"/>
    <property type="evidence" value="ECO:0007669"/>
    <property type="project" value="UniProtKB-KW"/>
</dbReference>
<dbReference type="NCBIfam" id="TIGR02160">
    <property type="entry name" value="PA_CoA_Oxy5"/>
    <property type="match status" value="1"/>
</dbReference>
<evidence type="ECO:0000259" key="10">
    <source>
        <dbReference type="PROSITE" id="PS51384"/>
    </source>
</evidence>
<evidence type="ECO:0000256" key="2">
    <source>
        <dbReference type="ARBA" id="ARBA00022630"/>
    </source>
</evidence>
<dbReference type="InterPro" id="IPR039261">
    <property type="entry name" value="FNR_nucleotide-bd"/>
</dbReference>
<keyword evidence="7" id="KW-0408">Iron</keyword>
<dbReference type="InterPro" id="IPR036010">
    <property type="entry name" value="2Fe-2S_ferredoxin-like_sf"/>
</dbReference>
<dbReference type="Pfam" id="PF00970">
    <property type="entry name" value="FAD_binding_6"/>
    <property type="match status" value="1"/>
</dbReference>
<evidence type="ECO:0000313" key="12">
    <source>
        <dbReference type="Proteomes" id="UP000184498"/>
    </source>
</evidence>
<dbReference type="PANTHER" id="PTHR47354:SF8">
    <property type="entry name" value="1,2-PHENYLACETYL-COA EPOXIDASE, SUBUNIT E"/>
    <property type="match status" value="1"/>
</dbReference>
<dbReference type="InterPro" id="IPR017938">
    <property type="entry name" value="Riboflavin_synthase-like_b-brl"/>
</dbReference>
<dbReference type="InterPro" id="IPR001709">
    <property type="entry name" value="Flavoprot_Pyr_Nucl_cyt_Rdtase"/>
</dbReference>
<evidence type="ECO:0000256" key="8">
    <source>
        <dbReference type="ARBA" id="ARBA00023014"/>
    </source>
</evidence>
<keyword evidence="12" id="KW-1185">Reference proteome</keyword>
<evidence type="ECO:0000256" key="3">
    <source>
        <dbReference type="ARBA" id="ARBA00022714"/>
    </source>
</evidence>
<dbReference type="InterPro" id="IPR012675">
    <property type="entry name" value="Beta-grasp_dom_sf"/>
</dbReference>
<proteinExistence type="predicted"/>
<dbReference type="InterPro" id="IPR011884">
    <property type="entry name" value="PaaE"/>
</dbReference>
<evidence type="ECO:0000256" key="5">
    <source>
        <dbReference type="ARBA" id="ARBA00022827"/>
    </source>
</evidence>
<keyword evidence="2" id="KW-0285">Flavoprotein</keyword>
<protein>
    <submittedName>
        <fullName evidence="11">Ring-1,2-phenylacetyl-CoA epoxidase subunit PaaE</fullName>
    </submittedName>
</protein>
<dbReference type="InterPro" id="IPR001433">
    <property type="entry name" value="OxRdtase_FAD/NAD-bd"/>
</dbReference>
<reference evidence="12" key="1">
    <citation type="submission" date="2016-11" db="EMBL/GenBank/DDBJ databases">
        <authorList>
            <person name="Varghese N."/>
            <person name="Submissions S."/>
        </authorList>
    </citation>
    <scope>NUCLEOTIDE SEQUENCE [LARGE SCALE GENOMIC DNA]</scope>
    <source>
        <strain evidence="12">DSM 18016</strain>
    </source>
</reference>
<dbReference type="GO" id="GO:0010124">
    <property type="term" value="P:phenylacetate catabolic process"/>
    <property type="evidence" value="ECO:0007669"/>
    <property type="project" value="InterPro"/>
</dbReference>
<feature type="domain" description="2Fe-2S ferredoxin-type" evidence="9">
    <location>
        <begin position="278"/>
        <end position="369"/>
    </location>
</feature>
<evidence type="ECO:0000259" key="9">
    <source>
        <dbReference type="PROSITE" id="PS51085"/>
    </source>
</evidence>
<keyword evidence="3" id="KW-0001">2Fe-2S</keyword>
<dbReference type="Gene3D" id="3.40.50.80">
    <property type="entry name" value="Nucleotide-binding domain of ferredoxin-NADP reductase (FNR) module"/>
    <property type="match status" value="1"/>
</dbReference>
<dbReference type="Pfam" id="PF00175">
    <property type="entry name" value="NAD_binding_1"/>
    <property type="match status" value="1"/>
</dbReference>
<comment type="cofactor">
    <cofactor evidence="1">
        <name>FAD</name>
        <dbReference type="ChEBI" id="CHEBI:57692"/>
    </cofactor>
</comment>
<dbReference type="SUPFAM" id="SSF54292">
    <property type="entry name" value="2Fe-2S ferredoxin-like"/>
    <property type="match status" value="1"/>
</dbReference>
<keyword evidence="6" id="KW-0560">Oxidoreductase</keyword>
<dbReference type="SUPFAM" id="SSF52343">
    <property type="entry name" value="Ferredoxin reductase-like, C-terminal NADP-linked domain"/>
    <property type="match status" value="1"/>
</dbReference>
<dbReference type="PROSITE" id="PS51384">
    <property type="entry name" value="FAD_FR"/>
    <property type="match status" value="1"/>
</dbReference>
<keyword evidence="8" id="KW-0411">Iron-sulfur</keyword>
<dbReference type="InterPro" id="IPR006058">
    <property type="entry name" value="2Fe2S_fd_BS"/>
</dbReference>
<name>A0A1M6PPE5_9FLAO</name>
<feature type="domain" description="FAD-binding FR-type" evidence="10">
    <location>
        <begin position="12"/>
        <end position="116"/>
    </location>
</feature>
<dbReference type="GO" id="GO:0051537">
    <property type="term" value="F:2 iron, 2 sulfur cluster binding"/>
    <property type="evidence" value="ECO:0007669"/>
    <property type="project" value="UniProtKB-KW"/>
</dbReference>
<evidence type="ECO:0000256" key="4">
    <source>
        <dbReference type="ARBA" id="ARBA00022723"/>
    </source>
</evidence>
<gene>
    <name evidence="11" type="ORF">SAMN05444371_1227</name>
</gene>
<sequence>MHFVFKKNKMSVNFHLLKVKKIKKETPDCVSVSFDVPAELSEQFKFTQGQYLTFRQINGNEELRRSYSICASPCEGELKVAVKKVPEGLFSSFMNDNLKEGDILEVMPPMGKFYTELNSENKKTYVAFAAGSGITPIISIIKSVLKNEPQSQFILIYGNKNKATIIFKEEIEALKNRFMERLSIYHILSREFADANLLSGRINSEKAQSFLNNIIPAEKIDEVFLCGPEEMILSVRDTLIQSGVEAKKIHFELFFSAASAEKKKEHESAINQSDDVFSKVTVKLDATALKLDLAYHGPTILDAALQNGADLPYACKGGVCATCKCKLEKGDVEMDINYSLEPDEIEAGFILSCQAHPRSEEVVVNFDIK</sequence>
<keyword evidence="4" id="KW-0479">Metal-binding</keyword>
<evidence type="ECO:0000256" key="6">
    <source>
        <dbReference type="ARBA" id="ARBA00023002"/>
    </source>
</evidence>
<dbReference type="InterPro" id="IPR050415">
    <property type="entry name" value="MRET"/>
</dbReference>
<dbReference type="SUPFAM" id="SSF63380">
    <property type="entry name" value="Riboflavin synthase domain-like"/>
    <property type="match status" value="1"/>
</dbReference>
<dbReference type="InterPro" id="IPR001041">
    <property type="entry name" value="2Fe-2S_ferredoxin-type"/>
</dbReference>
<dbReference type="Gene3D" id="3.10.20.30">
    <property type="match status" value="1"/>
</dbReference>
<dbReference type="CDD" id="cd06214">
    <property type="entry name" value="PA_degradation_oxidoreductase_like"/>
    <property type="match status" value="1"/>
</dbReference>
<dbReference type="PROSITE" id="PS51085">
    <property type="entry name" value="2FE2S_FER_2"/>
    <property type="match status" value="1"/>
</dbReference>
<dbReference type="Proteomes" id="UP000184498">
    <property type="component" value="Unassembled WGS sequence"/>
</dbReference>
<accession>A0A1M6PPE5</accession>
<evidence type="ECO:0000313" key="11">
    <source>
        <dbReference type="EMBL" id="SHK09799.1"/>
    </source>
</evidence>
<keyword evidence="5" id="KW-0274">FAD</keyword>
<dbReference type="PROSITE" id="PS00197">
    <property type="entry name" value="2FE2S_FER_1"/>
    <property type="match status" value="1"/>
</dbReference>
<dbReference type="EMBL" id="FRAM01000001">
    <property type="protein sequence ID" value="SHK09799.1"/>
    <property type="molecule type" value="Genomic_DNA"/>
</dbReference>
<evidence type="ECO:0000256" key="1">
    <source>
        <dbReference type="ARBA" id="ARBA00001974"/>
    </source>
</evidence>
<dbReference type="PRINTS" id="PR00371">
    <property type="entry name" value="FPNCR"/>
</dbReference>
<dbReference type="Gene3D" id="2.40.30.10">
    <property type="entry name" value="Translation factors"/>
    <property type="match status" value="1"/>
</dbReference>
<dbReference type="GO" id="GO:0046872">
    <property type="term" value="F:metal ion binding"/>
    <property type="evidence" value="ECO:0007669"/>
    <property type="project" value="UniProtKB-KW"/>
</dbReference>